<proteinExistence type="predicted"/>
<accession>A0AAV4M1D3</accession>
<keyword evidence="3" id="KW-1185">Reference proteome</keyword>
<comment type="caution">
    <text evidence="2">The sequence shown here is derived from an EMBL/GenBank/DDBJ whole genome shotgun (WGS) entry which is preliminary data.</text>
</comment>
<evidence type="ECO:0000313" key="3">
    <source>
        <dbReference type="Proteomes" id="UP001497744"/>
    </source>
</evidence>
<dbReference type="GeneID" id="94197171"/>
<evidence type="ECO:0000313" key="2">
    <source>
        <dbReference type="EMBL" id="GIX65690.1"/>
    </source>
</evidence>
<keyword evidence="1" id="KW-0812">Transmembrane</keyword>
<sequence length="338" mass="36688">MSEPKKLTEAPKDLKEAIEWVIHIKGHAQELGKVLEELLKHDGSEVALKVLDKYRLASKGVISGLAEANLKIQPPTNRFYFAYTALNSLSQGLRPFHSQSQANINPDDVEKVGKWVSSVQVNTLTQPIQKFAEGLQTFQKGILTSPSNATAYNSAPSWSSLTDSEKRDCAVILLGIMPVVYIAITYLYWQCAGTGGWAQDKLNQGGSDQGTLKQYMEALGYQSNQLANKNGSTIISSIMNSMFSGELRTAYGPSQAHYFNFLKALQNKAITSIDSPSSPLTSLYLLSYYYTTNFLYTVQSTSPVTPSFAGYSGVAALAGGAYGFNLGGLGTFVSALLV</sequence>
<protein>
    <submittedName>
        <fullName evidence="2">Variant erythrocyte surface antigen-1 family protein</fullName>
    </submittedName>
</protein>
<organism evidence="2 3">
    <name type="scientific">Babesia caballi</name>
    <dbReference type="NCBI Taxonomy" id="5871"/>
    <lineage>
        <taxon>Eukaryota</taxon>
        <taxon>Sar</taxon>
        <taxon>Alveolata</taxon>
        <taxon>Apicomplexa</taxon>
        <taxon>Aconoidasida</taxon>
        <taxon>Piroplasmida</taxon>
        <taxon>Babesiidae</taxon>
        <taxon>Babesia</taxon>
    </lineage>
</organism>
<dbReference type="Proteomes" id="UP001497744">
    <property type="component" value="Unassembled WGS sequence"/>
</dbReference>
<dbReference type="AlphaFoldDB" id="A0AAV4M1D3"/>
<feature type="transmembrane region" description="Helical" evidence="1">
    <location>
        <begin position="169"/>
        <end position="189"/>
    </location>
</feature>
<gene>
    <name evidence="2" type="ORF">BcabD6B2_51250</name>
</gene>
<evidence type="ECO:0000256" key="1">
    <source>
        <dbReference type="SAM" id="Phobius"/>
    </source>
</evidence>
<dbReference type="InterPro" id="IPR024751">
    <property type="entry name" value="VESA1"/>
</dbReference>
<name>A0AAV4M1D3_BABCB</name>
<reference evidence="2 3" key="1">
    <citation type="submission" date="2021-06" db="EMBL/GenBank/DDBJ databases">
        <title>Genome sequence of Babesia caballi.</title>
        <authorList>
            <person name="Yamagishi J."/>
            <person name="Kidaka T."/>
            <person name="Ochi A."/>
        </authorList>
    </citation>
    <scope>NUCLEOTIDE SEQUENCE [LARGE SCALE GENOMIC DNA]</scope>
    <source>
        <strain evidence="2">USDA-D6B2</strain>
    </source>
</reference>
<keyword evidence="1" id="KW-1133">Transmembrane helix</keyword>
<keyword evidence="1" id="KW-0472">Membrane</keyword>
<dbReference type="Pfam" id="PF12785">
    <property type="entry name" value="VESA1_N"/>
    <property type="match status" value="1"/>
</dbReference>
<dbReference type="RefSeq" id="XP_067717759.1">
    <property type="nucleotide sequence ID" value="XM_067861658.1"/>
</dbReference>
<dbReference type="EMBL" id="BPLF01000005">
    <property type="protein sequence ID" value="GIX65690.1"/>
    <property type="molecule type" value="Genomic_DNA"/>
</dbReference>